<reference evidence="2 3" key="1">
    <citation type="submission" date="2019-10" db="EMBL/GenBank/DDBJ databases">
        <title>Nocardia macrotermitis sp. nov. and Nocardia aurantia sp. nov., isolated from the gut of fungus growing-termite Macrotermes natalensis.</title>
        <authorList>
            <person name="Benndorf R."/>
            <person name="Schwitalla J."/>
            <person name="Martin K."/>
            <person name="De Beer W."/>
            <person name="Kaster A.-K."/>
            <person name="Vollmers J."/>
            <person name="Poulsen M."/>
            <person name="Beemelmanns C."/>
        </authorList>
    </citation>
    <scope>NUCLEOTIDE SEQUENCE [LARGE SCALE GENOMIC DNA]</scope>
    <source>
        <strain evidence="2 3">RB20</strain>
    </source>
</reference>
<dbReference type="AlphaFoldDB" id="A0A7K0DBM0"/>
<dbReference type="Proteomes" id="UP000438448">
    <property type="component" value="Unassembled WGS sequence"/>
</dbReference>
<name>A0A7K0DBM0_9NOCA</name>
<sequence length="127" mass="13329">MMSSWQIFVVVMATAAALAVLLLIVRPPRRMTPGRSVAEIRARLDAESAGPILELLAGHSAPEQPLAVPEAHRVMQEHLDCAAASCARKAAALGVLVEAGHLKPRTAAIVGESLISERHAEPVSVGS</sequence>
<protein>
    <submittedName>
        <fullName evidence="2">Uncharacterized protein</fullName>
    </submittedName>
</protein>
<feature type="transmembrane region" description="Helical" evidence="1">
    <location>
        <begin position="6"/>
        <end position="25"/>
    </location>
</feature>
<organism evidence="2 3">
    <name type="scientific">Nocardia macrotermitis</name>
    <dbReference type="NCBI Taxonomy" id="2585198"/>
    <lineage>
        <taxon>Bacteria</taxon>
        <taxon>Bacillati</taxon>
        <taxon>Actinomycetota</taxon>
        <taxon>Actinomycetes</taxon>
        <taxon>Mycobacteriales</taxon>
        <taxon>Nocardiaceae</taxon>
        <taxon>Nocardia</taxon>
    </lineage>
</organism>
<comment type="caution">
    <text evidence="2">The sequence shown here is derived from an EMBL/GenBank/DDBJ whole genome shotgun (WGS) entry which is preliminary data.</text>
</comment>
<proteinExistence type="predicted"/>
<keyword evidence="1" id="KW-0472">Membrane</keyword>
<evidence type="ECO:0000313" key="2">
    <source>
        <dbReference type="EMBL" id="MQY23185.1"/>
    </source>
</evidence>
<keyword evidence="3" id="KW-1185">Reference proteome</keyword>
<evidence type="ECO:0000313" key="3">
    <source>
        <dbReference type="Proteomes" id="UP000438448"/>
    </source>
</evidence>
<keyword evidence="1" id="KW-0812">Transmembrane</keyword>
<gene>
    <name evidence="2" type="ORF">NRB20_63120</name>
</gene>
<accession>A0A7K0DBM0</accession>
<keyword evidence="1" id="KW-1133">Transmembrane helix</keyword>
<evidence type="ECO:0000256" key="1">
    <source>
        <dbReference type="SAM" id="Phobius"/>
    </source>
</evidence>
<dbReference type="EMBL" id="WEGK01000018">
    <property type="protein sequence ID" value="MQY23185.1"/>
    <property type="molecule type" value="Genomic_DNA"/>
</dbReference>